<comment type="caution">
    <text evidence="8">The sequence shown here is derived from an EMBL/GenBank/DDBJ whole genome shotgun (WGS) entry which is preliminary data.</text>
</comment>
<keyword evidence="3" id="KW-0508">mRNA splicing</keyword>
<dbReference type="InterPro" id="IPR010541">
    <property type="entry name" value="Prp3_C"/>
</dbReference>
<proteinExistence type="predicted"/>
<dbReference type="CDD" id="cd24162">
    <property type="entry name" value="Prp3_C"/>
    <property type="match status" value="1"/>
</dbReference>
<dbReference type="InterPro" id="IPR013881">
    <property type="entry name" value="Pre-mRNA_splic_Prp3_dom"/>
</dbReference>
<feature type="compositionally biased region" description="Low complexity" evidence="5">
    <location>
        <begin position="94"/>
        <end position="107"/>
    </location>
</feature>
<dbReference type="EMBL" id="CAJVPJ010000168">
    <property type="protein sequence ID" value="CAG8489533.1"/>
    <property type="molecule type" value="Genomic_DNA"/>
</dbReference>
<evidence type="ECO:0000256" key="1">
    <source>
        <dbReference type="ARBA" id="ARBA00004123"/>
    </source>
</evidence>
<evidence type="ECO:0000259" key="7">
    <source>
        <dbReference type="Pfam" id="PF08572"/>
    </source>
</evidence>
<evidence type="ECO:0000256" key="5">
    <source>
        <dbReference type="SAM" id="MobiDB-lite"/>
    </source>
</evidence>
<gene>
    <name evidence="8" type="ORF">POCULU_LOCUS1991</name>
</gene>
<evidence type="ECO:0000256" key="3">
    <source>
        <dbReference type="ARBA" id="ARBA00023187"/>
    </source>
</evidence>
<keyword evidence="2" id="KW-0507">mRNA processing</keyword>
<dbReference type="GO" id="GO:0046540">
    <property type="term" value="C:U4/U6 x U5 tri-snRNP complex"/>
    <property type="evidence" value="ECO:0007669"/>
    <property type="project" value="InterPro"/>
</dbReference>
<feature type="domain" description="Pre-mRNA-splicing factor 3" evidence="7">
    <location>
        <begin position="220"/>
        <end position="431"/>
    </location>
</feature>
<evidence type="ECO:0000313" key="9">
    <source>
        <dbReference type="Proteomes" id="UP000789572"/>
    </source>
</evidence>
<dbReference type="AlphaFoldDB" id="A0A9N8WMG4"/>
<protein>
    <submittedName>
        <fullName evidence="8">8275_t:CDS:1</fullName>
    </submittedName>
</protein>
<reference evidence="8" key="1">
    <citation type="submission" date="2021-06" db="EMBL/GenBank/DDBJ databases">
        <authorList>
            <person name="Kallberg Y."/>
            <person name="Tangrot J."/>
            <person name="Rosling A."/>
        </authorList>
    </citation>
    <scope>NUCLEOTIDE SEQUENCE</scope>
    <source>
        <strain evidence="8">IA702</strain>
    </source>
</reference>
<organism evidence="8 9">
    <name type="scientific">Paraglomus occultum</name>
    <dbReference type="NCBI Taxonomy" id="144539"/>
    <lineage>
        <taxon>Eukaryota</taxon>
        <taxon>Fungi</taxon>
        <taxon>Fungi incertae sedis</taxon>
        <taxon>Mucoromycota</taxon>
        <taxon>Glomeromycotina</taxon>
        <taxon>Glomeromycetes</taxon>
        <taxon>Paraglomerales</taxon>
        <taxon>Paraglomeraceae</taxon>
        <taxon>Paraglomus</taxon>
    </lineage>
</organism>
<dbReference type="GO" id="GO:0000398">
    <property type="term" value="P:mRNA splicing, via spliceosome"/>
    <property type="evidence" value="ECO:0007669"/>
    <property type="project" value="InterPro"/>
</dbReference>
<dbReference type="PANTHER" id="PTHR14212">
    <property type="entry name" value="U4/U6-ASSOCIATED RNA SPLICING FACTOR-RELATED"/>
    <property type="match status" value="1"/>
</dbReference>
<dbReference type="Pfam" id="PF08572">
    <property type="entry name" value="PRP3"/>
    <property type="match status" value="1"/>
</dbReference>
<evidence type="ECO:0000259" key="6">
    <source>
        <dbReference type="Pfam" id="PF06544"/>
    </source>
</evidence>
<evidence type="ECO:0000313" key="8">
    <source>
        <dbReference type="EMBL" id="CAG8489533.1"/>
    </source>
</evidence>
<keyword evidence="4" id="KW-0539">Nucleus</keyword>
<name>A0A9N8WMG4_9GLOM</name>
<dbReference type="Proteomes" id="UP000789572">
    <property type="component" value="Unassembled WGS sequence"/>
</dbReference>
<comment type="subcellular location">
    <subcellularLocation>
        <location evidence="1">Nucleus</location>
    </subcellularLocation>
</comment>
<evidence type="ECO:0000256" key="2">
    <source>
        <dbReference type="ARBA" id="ARBA00022664"/>
    </source>
</evidence>
<feature type="region of interest" description="Disordered" evidence="5">
    <location>
        <begin position="1"/>
        <end position="58"/>
    </location>
</feature>
<dbReference type="PANTHER" id="PTHR14212:SF0">
    <property type="entry name" value="U4_U6 SMALL NUCLEAR RIBONUCLEOPROTEIN PRP3"/>
    <property type="match status" value="1"/>
</dbReference>
<sequence length="598" mass="67357">MERKRSRTANLLGEEDDQPSSKQIEAKKHKSNGENMRSFLPSLSDPVPNPGGAPRPEEIQAIIAQKRAEIAAKLATFSKQTQQKPVAPQTMPSVVAPPAAPTAPVTTSGIDPDLQRKIQEAKERIKSTIMKTNPYLSSASSAARAADDSSKAKGGLKVEAHPALLLDQSGKLDIKRAAALIPKPNFATIKANQRATPAAFKQETKVTARAEDLNDITQSAYFDSNIGMIAPKRRVRKRFKFVQKGKFETLGNQMRAQAKLEKLKEEIAQNVKKAGIEAELDSDKAIKRKPPPAVEWWDVPLLSHRTYDDIDAGHAKIESEDSLVTMYVQHPVPIKPPGDHGPPPPKPLMLTKKEQKKLRRQRRLELQKEKQDKIRLGLLPPDQPKVKLSNLMRVLTNDAIQDPTKVEAQVRKEMQKRQETHLKTNEERKLTEEQKREKLRRKMDDDAKKGTFVCAFKVGDLSHPKMKFKVDRNAQQLGLTGCVIINPNFNIVVVEGGPKAIKFYKKLMLRRIDWSDTTRLGEGSEEMVDDEPKEAQKVNKCSLIWEGEVKDRAFKGFKFKTCPIENAAREHLRKYKVEHYWDLASKYNDDGPETSVIV</sequence>
<evidence type="ECO:0000256" key="4">
    <source>
        <dbReference type="ARBA" id="ARBA00023242"/>
    </source>
</evidence>
<dbReference type="Pfam" id="PF06544">
    <property type="entry name" value="Prp3_C"/>
    <property type="match status" value="1"/>
</dbReference>
<dbReference type="OrthoDB" id="10264544at2759"/>
<keyword evidence="9" id="KW-1185">Reference proteome</keyword>
<accession>A0A9N8WMG4</accession>
<feature type="domain" description="Small nuclear ribonucleoprotein Prp3 C-terminal" evidence="6">
    <location>
        <begin position="455"/>
        <end position="584"/>
    </location>
</feature>
<dbReference type="InterPro" id="IPR027104">
    <property type="entry name" value="Prp3"/>
</dbReference>
<feature type="region of interest" description="Disordered" evidence="5">
    <location>
        <begin position="79"/>
        <end position="113"/>
    </location>
</feature>